<accession>A0ABQ8JTN2</accession>
<evidence type="ECO:0000313" key="2">
    <source>
        <dbReference type="EMBL" id="KAH9425666.1"/>
    </source>
</evidence>
<evidence type="ECO:0000256" key="1">
    <source>
        <dbReference type="SAM" id="MobiDB-lite"/>
    </source>
</evidence>
<protein>
    <submittedName>
        <fullName evidence="2">Uncharacterized protein</fullName>
    </submittedName>
</protein>
<reference evidence="2 3" key="1">
    <citation type="journal article" date="2018" name="J. Allergy Clin. Immunol.">
        <title>High-quality assembly of Dermatophagoides pteronyssinus genome and transcriptome reveals a wide range of novel allergens.</title>
        <authorList>
            <person name="Liu X.Y."/>
            <person name="Yang K.Y."/>
            <person name="Wang M.Q."/>
            <person name="Kwok J.S."/>
            <person name="Zeng X."/>
            <person name="Yang Z."/>
            <person name="Xiao X.J."/>
            <person name="Lau C.P."/>
            <person name="Li Y."/>
            <person name="Huang Z.M."/>
            <person name="Ba J.G."/>
            <person name="Yim A.K."/>
            <person name="Ouyang C.Y."/>
            <person name="Ngai S.M."/>
            <person name="Chan T.F."/>
            <person name="Leung E.L."/>
            <person name="Liu L."/>
            <person name="Liu Z.G."/>
            <person name="Tsui S.K."/>
        </authorList>
    </citation>
    <scope>NUCLEOTIDE SEQUENCE [LARGE SCALE GENOMIC DNA]</scope>
    <source>
        <strain evidence="2">Derp</strain>
    </source>
</reference>
<name>A0ABQ8JTN2_DERPT</name>
<sequence>MQSVDPSNMVKVDPESRFSPNKRIRVPPDLGPRSGSRRHNCARIKRYISVERASYTSRNLTMMCP</sequence>
<evidence type="ECO:0000313" key="3">
    <source>
        <dbReference type="Proteomes" id="UP000887458"/>
    </source>
</evidence>
<reference evidence="2 3" key="2">
    <citation type="journal article" date="2022" name="Mol. Biol. Evol.">
        <title>Comparative Genomics Reveals Insights into the Divergent Evolution of Astigmatic Mites and Household Pest Adaptations.</title>
        <authorList>
            <person name="Xiong Q."/>
            <person name="Wan A.T."/>
            <person name="Liu X."/>
            <person name="Fung C.S."/>
            <person name="Xiao X."/>
            <person name="Malainual N."/>
            <person name="Hou J."/>
            <person name="Wang L."/>
            <person name="Wang M."/>
            <person name="Yang K.Y."/>
            <person name="Cui Y."/>
            <person name="Leung E.L."/>
            <person name="Nong W."/>
            <person name="Shin S.K."/>
            <person name="Au S.W."/>
            <person name="Jeong K.Y."/>
            <person name="Chew F.T."/>
            <person name="Hui J.H."/>
            <person name="Leung T.F."/>
            <person name="Tungtrongchitr A."/>
            <person name="Zhong N."/>
            <person name="Liu Z."/>
            <person name="Tsui S.K."/>
        </authorList>
    </citation>
    <scope>NUCLEOTIDE SEQUENCE [LARGE SCALE GENOMIC DNA]</scope>
    <source>
        <strain evidence="2">Derp</strain>
    </source>
</reference>
<feature type="region of interest" description="Disordered" evidence="1">
    <location>
        <begin position="1"/>
        <end position="37"/>
    </location>
</feature>
<organism evidence="2 3">
    <name type="scientific">Dermatophagoides pteronyssinus</name>
    <name type="common">European house dust mite</name>
    <dbReference type="NCBI Taxonomy" id="6956"/>
    <lineage>
        <taxon>Eukaryota</taxon>
        <taxon>Metazoa</taxon>
        <taxon>Ecdysozoa</taxon>
        <taxon>Arthropoda</taxon>
        <taxon>Chelicerata</taxon>
        <taxon>Arachnida</taxon>
        <taxon>Acari</taxon>
        <taxon>Acariformes</taxon>
        <taxon>Sarcoptiformes</taxon>
        <taxon>Astigmata</taxon>
        <taxon>Psoroptidia</taxon>
        <taxon>Analgoidea</taxon>
        <taxon>Pyroglyphidae</taxon>
        <taxon>Dermatophagoidinae</taxon>
        <taxon>Dermatophagoides</taxon>
    </lineage>
</organism>
<proteinExistence type="predicted"/>
<dbReference type="EMBL" id="NJHN03000017">
    <property type="protein sequence ID" value="KAH9425666.1"/>
    <property type="molecule type" value="Genomic_DNA"/>
</dbReference>
<comment type="caution">
    <text evidence="2">The sequence shown here is derived from an EMBL/GenBank/DDBJ whole genome shotgun (WGS) entry which is preliminary data.</text>
</comment>
<keyword evidence="3" id="KW-1185">Reference proteome</keyword>
<dbReference type="Proteomes" id="UP000887458">
    <property type="component" value="Unassembled WGS sequence"/>
</dbReference>
<gene>
    <name evidence="2" type="ORF">DERP_004882</name>
</gene>